<keyword evidence="2 5" id="KW-0812">Transmembrane</keyword>
<evidence type="ECO:0000256" key="2">
    <source>
        <dbReference type="ARBA" id="ARBA00022692"/>
    </source>
</evidence>
<comment type="subcellular location">
    <subcellularLocation>
        <location evidence="5">Cell inner membrane</location>
        <topology evidence="5">Multi-pass membrane protein</topology>
    </subcellularLocation>
    <subcellularLocation>
        <location evidence="6">Cell membrane</location>
        <topology evidence="6">Multi-pass membrane protein</topology>
    </subcellularLocation>
    <subcellularLocation>
        <location evidence="1">Membrane</location>
        <topology evidence="1">Multi-pass membrane protein</topology>
    </subcellularLocation>
</comment>
<dbReference type="PANTHER" id="PTHR11432">
    <property type="entry name" value="NADH DEHYDROGENASE SUBUNIT 1"/>
    <property type="match status" value="1"/>
</dbReference>
<dbReference type="PANTHER" id="PTHR11432:SF3">
    <property type="entry name" value="NADH-UBIQUINONE OXIDOREDUCTASE CHAIN 1"/>
    <property type="match status" value="1"/>
</dbReference>
<comment type="catalytic activity">
    <reaction evidence="5">
        <text>a quinone + NADH + 5 H(+)(in) = a quinol + NAD(+) + 4 H(+)(out)</text>
        <dbReference type="Rhea" id="RHEA:57888"/>
        <dbReference type="ChEBI" id="CHEBI:15378"/>
        <dbReference type="ChEBI" id="CHEBI:24646"/>
        <dbReference type="ChEBI" id="CHEBI:57540"/>
        <dbReference type="ChEBI" id="CHEBI:57945"/>
        <dbReference type="ChEBI" id="CHEBI:132124"/>
    </reaction>
</comment>
<keyword evidence="5" id="KW-0830">Ubiquinone</keyword>
<dbReference type="Pfam" id="PF00146">
    <property type="entry name" value="NADHdh"/>
    <property type="match status" value="1"/>
</dbReference>
<evidence type="ECO:0000256" key="3">
    <source>
        <dbReference type="ARBA" id="ARBA00022989"/>
    </source>
</evidence>
<protein>
    <recommendedName>
        <fullName evidence="5">NADH-quinone oxidoreductase subunit H</fullName>
        <ecNumber evidence="5">7.1.1.-</ecNumber>
    </recommendedName>
    <alternativeName>
        <fullName evidence="5">NADH dehydrogenase I subunit H</fullName>
    </alternativeName>
    <alternativeName>
        <fullName evidence="5">NDH-1 subunit H</fullName>
    </alternativeName>
</protein>
<keyword evidence="5" id="KW-0874">Quinone</keyword>
<dbReference type="GO" id="GO:0003954">
    <property type="term" value="F:NADH dehydrogenase activity"/>
    <property type="evidence" value="ECO:0007669"/>
    <property type="project" value="TreeGrafter"/>
</dbReference>
<dbReference type="InterPro" id="IPR018086">
    <property type="entry name" value="NADH_UbQ_OxRdtase_su1_CS"/>
</dbReference>
<dbReference type="InterPro" id="IPR001694">
    <property type="entry name" value="NADH_UbQ_OxRdtase_su1/FPO"/>
</dbReference>
<dbReference type="PROSITE" id="PS00668">
    <property type="entry name" value="COMPLEX1_ND1_2"/>
    <property type="match status" value="1"/>
</dbReference>
<keyword evidence="5" id="KW-1278">Translocase</keyword>
<proteinExistence type="inferred from homology"/>
<feature type="transmembrane region" description="Helical" evidence="5">
    <location>
        <begin position="204"/>
        <end position="223"/>
    </location>
</feature>
<dbReference type="GO" id="GO:0005886">
    <property type="term" value="C:plasma membrane"/>
    <property type="evidence" value="ECO:0007669"/>
    <property type="project" value="UniProtKB-SubCell"/>
</dbReference>
<dbReference type="EMBL" id="FQ312005">
    <property type="protein sequence ID" value="CBW24967.1"/>
    <property type="molecule type" value="Genomic_DNA"/>
</dbReference>
<name>E1X1P8_HALMS</name>
<keyword evidence="3 5" id="KW-1133">Transmembrane helix</keyword>
<comment type="similarity">
    <text evidence="5 6">Belongs to the complex I subunit 1 family.</text>
</comment>
<feature type="transmembrane region" description="Helical" evidence="5">
    <location>
        <begin position="252"/>
        <end position="275"/>
    </location>
</feature>
<dbReference type="PATRIC" id="fig|862908.3.peg.24"/>
<gene>
    <name evidence="5 7" type="primary">nuoH</name>
    <name evidence="7" type="ordered locus">BMS_0025</name>
</gene>
<evidence type="ECO:0000313" key="7">
    <source>
        <dbReference type="EMBL" id="CBW24967.1"/>
    </source>
</evidence>
<dbReference type="EC" id="7.1.1.-" evidence="5"/>
<organism evidence="7 8">
    <name type="scientific">Halobacteriovorax marinus (strain ATCC BAA-682 / DSM 15412 / SJ)</name>
    <name type="common">Bacteriovorax marinus</name>
    <dbReference type="NCBI Taxonomy" id="862908"/>
    <lineage>
        <taxon>Bacteria</taxon>
        <taxon>Pseudomonadati</taxon>
        <taxon>Bdellovibrionota</taxon>
        <taxon>Bacteriovoracia</taxon>
        <taxon>Bacteriovoracales</taxon>
        <taxon>Halobacteriovoraceae</taxon>
        <taxon>Halobacteriovorax</taxon>
    </lineage>
</organism>
<dbReference type="GO" id="GO:0009060">
    <property type="term" value="P:aerobic respiration"/>
    <property type="evidence" value="ECO:0007669"/>
    <property type="project" value="TreeGrafter"/>
</dbReference>
<dbReference type="STRING" id="862908.BMS_0025"/>
<keyword evidence="4 5" id="KW-0472">Membrane</keyword>
<dbReference type="GO" id="GO:0016655">
    <property type="term" value="F:oxidoreductase activity, acting on NAD(P)H, quinone or similar compound as acceptor"/>
    <property type="evidence" value="ECO:0007669"/>
    <property type="project" value="UniProtKB-UniRule"/>
</dbReference>
<evidence type="ECO:0000256" key="4">
    <source>
        <dbReference type="ARBA" id="ARBA00023136"/>
    </source>
</evidence>
<feature type="transmembrane region" description="Helical" evidence="5">
    <location>
        <begin position="168"/>
        <end position="192"/>
    </location>
</feature>
<dbReference type="AlphaFoldDB" id="E1X1P8"/>
<dbReference type="KEGG" id="bmx:BMS_0025"/>
<keyword evidence="5" id="KW-1003">Cell membrane</keyword>
<feature type="transmembrane region" description="Helical" evidence="5">
    <location>
        <begin position="127"/>
        <end position="148"/>
    </location>
</feature>
<feature type="transmembrane region" description="Helical" evidence="5">
    <location>
        <begin position="343"/>
        <end position="365"/>
    </location>
</feature>
<evidence type="ECO:0000256" key="1">
    <source>
        <dbReference type="ARBA" id="ARBA00004141"/>
    </source>
</evidence>
<dbReference type="OrthoDB" id="9811465at2"/>
<dbReference type="NCBIfam" id="NF004741">
    <property type="entry name" value="PRK06076.1-2"/>
    <property type="match status" value="1"/>
</dbReference>
<feature type="transmembrane region" description="Helical" evidence="5">
    <location>
        <begin position="20"/>
        <end position="43"/>
    </location>
</feature>
<dbReference type="RefSeq" id="WP_014242756.1">
    <property type="nucleotide sequence ID" value="NC_016620.1"/>
</dbReference>
<evidence type="ECO:0000256" key="6">
    <source>
        <dbReference type="RuleBase" id="RU000471"/>
    </source>
</evidence>
<feature type="transmembrane region" description="Helical" evidence="5">
    <location>
        <begin position="93"/>
        <end position="115"/>
    </location>
</feature>
<reference evidence="8" key="1">
    <citation type="journal article" date="2013" name="ISME J.">
        <title>A small predatory core genome in the divergent marine Bacteriovorax marinus SJ and the terrestrial Bdellovibrio bacteriovorus.</title>
        <authorList>
            <person name="Crossman L.C."/>
            <person name="Chen H."/>
            <person name="Cerdeno-Tarraga A.M."/>
            <person name="Brooks K."/>
            <person name="Quail M.A."/>
            <person name="Pineiro S.A."/>
            <person name="Hobley L."/>
            <person name="Sockett R.E."/>
            <person name="Bentley S.D."/>
            <person name="Parkhill J."/>
            <person name="Williams H.N."/>
            <person name="Stine O.C."/>
        </authorList>
    </citation>
    <scope>NUCLEOTIDE SEQUENCE [LARGE SCALE GENOMIC DNA]</scope>
    <source>
        <strain evidence="8">ATCC BAA-682 / DSM 15412 / SJ</strain>
    </source>
</reference>
<evidence type="ECO:0000313" key="8">
    <source>
        <dbReference type="Proteomes" id="UP000008963"/>
    </source>
</evidence>
<dbReference type="HAMAP" id="MF_01350">
    <property type="entry name" value="NDH1_NuoH"/>
    <property type="match status" value="1"/>
</dbReference>
<accession>E1X1P8</accession>
<dbReference type="PROSITE" id="PS00667">
    <property type="entry name" value="COMPLEX1_ND1_1"/>
    <property type="match status" value="1"/>
</dbReference>
<dbReference type="eggNOG" id="COG1005">
    <property type="taxonomic scope" value="Bacteria"/>
</dbReference>
<comment type="function">
    <text evidence="5">NDH-1 shuttles electrons from NADH, via FMN and iron-sulfur (Fe-S) centers, to quinones in the respiratory chain. The immediate electron acceptor for the enzyme in this species is believed to be ubiquinone. Couples the redox reaction to proton translocation (for every two electrons transferred, four hydrogen ions are translocated across the cytoplasmic membrane), and thus conserves the redox energy in a proton gradient. This subunit may bind ubiquinone.</text>
</comment>
<keyword evidence="5 6" id="KW-0520">NAD</keyword>
<evidence type="ECO:0000256" key="5">
    <source>
        <dbReference type="HAMAP-Rule" id="MF_01350"/>
    </source>
</evidence>
<comment type="subunit">
    <text evidence="5">NDH-1 is composed of 14 different subunits. Subunits NuoA, H, J, K, L, M, N constitute the membrane sector of the complex.</text>
</comment>
<feature type="transmembrane region" description="Helical" evidence="5">
    <location>
        <begin position="310"/>
        <end position="331"/>
    </location>
</feature>
<keyword evidence="5" id="KW-0997">Cell inner membrane</keyword>
<dbReference type="Proteomes" id="UP000008963">
    <property type="component" value="Chromosome"/>
</dbReference>
<dbReference type="GO" id="GO:0048038">
    <property type="term" value="F:quinone binding"/>
    <property type="evidence" value="ECO:0007669"/>
    <property type="project" value="UniProtKB-KW"/>
</dbReference>
<dbReference type="HOGENOM" id="CLU_015134_0_1_7"/>
<keyword evidence="8" id="KW-1185">Reference proteome</keyword>
<sequence length="387" mass="42071">MNNSIVSFFANNLGFEATSLQAFLIFAFACFIVVNVCAVIGGLGTYAERKISADLQMRQGPNRVGPFGILQFLADGVKMLLKEVVIPTQSDKFLFMIAPILCMVGVFATLAVVPFSSGFILSDLNIGIFYLVGVSSLVGVGVFLGGYASNSKWSMLGGMRGAAQIISYEVPVTLCILSIVLMAGGLSMTTLVEGQGGLPHQWYIFHNPFTFIGFFVFFIGILAETNRAPFDLPEAESELVSGYHTEYSGMSFAFFALAEYVEVFVVCGVAAALYLGGYKVPFDLGNGVLISEITGAPAIVSNGIGQLLQIGSFFTKTFALYYVVIWVRWTLPRLRVDHLVALCWKYLTPICIFNLIAIATWMWAFEGHSVYELLMTWLHSLGGGGGH</sequence>